<feature type="chain" id="PRO_5010525555" evidence="1">
    <location>
        <begin position="27"/>
        <end position="74"/>
    </location>
</feature>
<accession>A0A1T4WQV0</accession>
<evidence type="ECO:0000313" key="2">
    <source>
        <dbReference type="EMBL" id="SKA79238.1"/>
    </source>
</evidence>
<gene>
    <name evidence="2" type="ORF">SAMN06295879_0014</name>
</gene>
<dbReference type="Proteomes" id="UP000189735">
    <property type="component" value="Unassembled WGS sequence"/>
</dbReference>
<name>A0A1T4WQV0_9MICO</name>
<dbReference type="AlphaFoldDB" id="A0A1T4WQV0"/>
<protein>
    <submittedName>
        <fullName evidence="2">Uncharacterized protein</fullName>
    </submittedName>
</protein>
<feature type="signal peptide" evidence="1">
    <location>
        <begin position="1"/>
        <end position="26"/>
    </location>
</feature>
<reference evidence="3" key="1">
    <citation type="submission" date="2017-02" db="EMBL/GenBank/DDBJ databases">
        <authorList>
            <person name="Varghese N."/>
            <person name="Submissions S."/>
        </authorList>
    </citation>
    <scope>NUCLEOTIDE SEQUENCE [LARGE SCALE GENOMIC DNA]</scope>
    <source>
        <strain evidence="3">VKM Ac-2052</strain>
    </source>
</reference>
<dbReference type="RefSeq" id="WP_139368521.1">
    <property type="nucleotide sequence ID" value="NZ_FUYG01000001.1"/>
</dbReference>
<evidence type="ECO:0000313" key="3">
    <source>
        <dbReference type="Proteomes" id="UP000189735"/>
    </source>
</evidence>
<evidence type="ECO:0000256" key="1">
    <source>
        <dbReference type="SAM" id="SignalP"/>
    </source>
</evidence>
<organism evidence="2 3">
    <name type="scientific">Agreia bicolorata</name>
    <dbReference type="NCBI Taxonomy" id="110935"/>
    <lineage>
        <taxon>Bacteria</taxon>
        <taxon>Bacillati</taxon>
        <taxon>Actinomycetota</taxon>
        <taxon>Actinomycetes</taxon>
        <taxon>Micrococcales</taxon>
        <taxon>Microbacteriaceae</taxon>
        <taxon>Agreia</taxon>
    </lineage>
</organism>
<keyword evidence="1" id="KW-0732">Signal</keyword>
<dbReference type="EMBL" id="FUYG01000001">
    <property type="protein sequence ID" value="SKA79238.1"/>
    <property type="molecule type" value="Genomic_DNA"/>
</dbReference>
<proteinExistence type="predicted"/>
<sequence>MRKALSTASGIALAVGLLAVPTTAHAVSYYGTWSATSSAACNAEMKAYKANGYSVTACRQLNGSPTLWYFQYGH</sequence>